<dbReference type="InterPro" id="IPR003594">
    <property type="entry name" value="HATPase_dom"/>
</dbReference>
<evidence type="ECO:0000259" key="8">
    <source>
        <dbReference type="Pfam" id="PF07730"/>
    </source>
</evidence>
<evidence type="ECO:0000256" key="6">
    <source>
        <dbReference type="SAM" id="Phobius"/>
    </source>
</evidence>
<evidence type="ECO:0000256" key="1">
    <source>
        <dbReference type="ARBA" id="ARBA00000085"/>
    </source>
</evidence>
<dbReference type="CDD" id="cd16917">
    <property type="entry name" value="HATPase_UhpB-NarQ-NarX-like"/>
    <property type="match status" value="1"/>
</dbReference>
<keyword evidence="5" id="KW-0902">Two-component regulatory system</keyword>
<feature type="domain" description="Signal transduction histidine kinase subgroup 3 dimerisation and phosphoacceptor" evidence="8">
    <location>
        <begin position="222"/>
        <end position="288"/>
    </location>
</feature>
<evidence type="ECO:0000256" key="2">
    <source>
        <dbReference type="ARBA" id="ARBA00012438"/>
    </source>
</evidence>
<dbReference type="Gene3D" id="3.30.565.10">
    <property type="entry name" value="Histidine kinase-like ATPase, C-terminal domain"/>
    <property type="match status" value="1"/>
</dbReference>
<keyword evidence="3" id="KW-0808">Transferase</keyword>
<proteinExistence type="predicted"/>
<evidence type="ECO:0000256" key="5">
    <source>
        <dbReference type="ARBA" id="ARBA00023012"/>
    </source>
</evidence>
<dbReference type="EMBL" id="CP016808">
    <property type="protein sequence ID" value="ANY68688.1"/>
    <property type="molecule type" value="Genomic_DNA"/>
</dbReference>
<keyword evidence="6" id="KW-0472">Membrane</keyword>
<dbReference type="AlphaFoldDB" id="A0A1B2DLU6"/>
<evidence type="ECO:0000256" key="4">
    <source>
        <dbReference type="ARBA" id="ARBA00022777"/>
    </source>
</evidence>
<comment type="catalytic activity">
    <reaction evidence="1">
        <text>ATP + protein L-histidine = ADP + protein N-phospho-L-histidine.</text>
        <dbReference type="EC" id="2.7.13.3"/>
    </reaction>
</comment>
<evidence type="ECO:0000256" key="3">
    <source>
        <dbReference type="ARBA" id="ARBA00022679"/>
    </source>
</evidence>
<keyword evidence="4" id="KW-0418">Kinase</keyword>
<dbReference type="GO" id="GO:0046983">
    <property type="term" value="F:protein dimerization activity"/>
    <property type="evidence" value="ECO:0007669"/>
    <property type="project" value="InterPro"/>
</dbReference>
<protein>
    <recommendedName>
        <fullName evidence="2">histidine kinase</fullName>
        <ecNumber evidence="2">2.7.13.3</ecNumber>
    </recommendedName>
</protein>
<feature type="transmembrane region" description="Helical" evidence="6">
    <location>
        <begin position="169"/>
        <end position="191"/>
    </location>
</feature>
<feature type="transmembrane region" description="Helical" evidence="6">
    <location>
        <begin position="68"/>
        <end position="86"/>
    </location>
</feature>
<dbReference type="Gene3D" id="1.20.5.1930">
    <property type="match status" value="1"/>
</dbReference>
<evidence type="ECO:0000313" key="9">
    <source>
        <dbReference type="EMBL" id="ANY68688.1"/>
    </source>
</evidence>
<dbReference type="InterPro" id="IPR036890">
    <property type="entry name" value="HATPase_C_sf"/>
</dbReference>
<feature type="transmembrane region" description="Helical" evidence="6">
    <location>
        <begin position="98"/>
        <end position="116"/>
    </location>
</feature>
<dbReference type="InterPro" id="IPR011712">
    <property type="entry name" value="Sig_transdc_His_kin_sub3_dim/P"/>
</dbReference>
<feature type="transmembrane region" description="Helical" evidence="6">
    <location>
        <begin position="122"/>
        <end position="138"/>
    </location>
</feature>
<keyword evidence="6" id="KW-0812">Transmembrane</keyword>
<feature type="transmembrane region" description="Helical" evidence="6">
    <location>
        <begin position="41"/>
        <end position="62"/>
    </location>
</feature>
<dbReference type="PANTHER" id="PTHR24421">
    <property type="entry name" value="NITRATE/NITRITE SENSOR PROTEIN NARX-RELATED"/>
    <property type="match status" value="1"/>
</dbReference>
<sequence>MYESTCTFVHFQIAHKFFIIGIRRVRQVKEKREKLILTNELLASRLPVFIWISTVYAATIILQFFKEPLILESSVFTGLFTVHALLHWNSYRMTNKHFWFYFSAQGILIYLCAILMPDGYQAVLIGLLPILIAQSLGFSYQLKRVGFVVLISIVLFFDSALTLSNTHDLILFLPIFVLMLIIVLAYALLFYQQVHERLRTQSFLFDLKEAHTKVEELTLSNERQRMARDLHDTLAQGVAGLIMRLEAADAYMVQGNTDRTHEIIKQSMVQARRTLAEARLAIDNLRAKSASEIDLKEAIHNEVQHFKDATGIMVFTHFKLNKHLSRTLMEHTQHIVKECLTNIAKHARADQVWVNLSDQHGQLLMEIRDNGIGFNPETIGTEVGHYGLLGIQERVRLIGGKMEIHSNSEGTSLQIETTFLEGDAR</sequence>
<feature type="domain" description="Histidine kinase/HSP90-like ATPase" evidence="7">
    <location>
        <begin position="331"/>
        <end position="415"/>
    </location>
</feature>
<organism evidence="9">
    <name type="scientific">Paenibacillus sp. BIHB 4019</name>
    <dbReference type="NCBI Taxonomy" id="1870819"/>
    <lineage>
        <taxon>Bacteria</taxon>
        <taxon>Bacillati</taxon>
        <taxon>Bacillota</taxon>
        <taxon>Bacilli</taxon>
        <taxon>Bacillales</taxon>
        <taxon>Paenibacillaceae</taxon>
        <taxon>Paenibacillus</taxon>
    </lineage>
</organism>
<dbReference type="GO" id="GO:0000155">
    <property type="term" value="F:phosphorelay sensor kinase activity"/>
    <property type="evidence" value="ECO:0007669"/>
    <property type="project" value="InterPro"/>
</dbReference>
<dbReference type="GO" id="GO:0016020">
    <property type="term" value="C:membrane"/>
    <property type="evidence" value="ECO:0007669"/>
    <property type="project" value="InterPro"/>
</dbReference>
<feature type="transmembrane region" description="Helical" evidence="6">
    <location>
        <begin position="145"/>
        <end position="163"/>
    </location>
</feature>
<reference evidence="9" key="1">
    <citation type="submission" date="2016-08" db="EMBL/GenBank/DDBJ databases">
        <title>Complete Genome Seqeunce of Paenibacillus sp. BIHB 4019 from tea rhizoplane.</title>
        <authorList>
            <person name="Thakur R."/>
            <person name="Swarnkar M.K."/>
            <person name="Gulati A."/>
        </authorList>
    </citation>
    <scope>NUCLEOTIDE SEQUENCE [LARGE SCALE GENOMIC DNA]</scope>
    <source>
        <strain evidence="9">BIHB4019</strain>
    </source>
</reference>
<dbReference type="InterPro" id="IPR050482">
    <property type="entry name" value="Sensor_HK_TwoCompSys"/>
</dbReference>
<evidence type="ECO:0000259" key="7">
    <source>
        <dbReference type="Pfam" id="PF02518"/>
    </source>
</evidence>
<keyword evidence="6" id="KW-1133">Transmembrane helix</keyword>
<dbReference type="PANTHER" id="PTHR24421:SF55">
    <property type="entry name" value="SENSOR HISTIDINE KINASE YDFH"/>
    <property type="match status" value="1"/>
</dbReference>
<dbReference type="EC" id="2.7.13.3" evidence="2"/>
<dbReference type="SUPFAM" id="SSF55874">
    <property type="entry name" value="ATPase domain of HSP90 chaperone/DNA topoisomerase II/histidine kinase"/>
    <property type="match status" value="1"/>
</dbReference>
<dbReference type="Pfam" id="PF07730">
    <property type="entry name" value="HisKA_3"/>
    <property type="match status" value="1"/>
</dbReference>
<dbReference type="Pfam" id="PF02518">
    <property type="entry name" value="HATPase_c"/>
    <property type="match status" value="1"/>
</dbReference>
<gene>
    <name evidence="9" type="ORF">BBD42_21110</name>
</gene>
<name>A0A1B2DLU6_9BACL</name>
<accession>A0A1B2DLU6</accession>